<reference evidence="8" key="1">
    <citation type="submission" date="2022-01" db="EMBL/GenBank/DDBJ databases">
        <title>Novel species in genus Dyadobacter.</title>
        <authorList>
            <person name="Ma C."/>
        </authorList>
    </citation>
    <scope>NUCLEOTIDE SEQUENCE</scope>
    <source>
        <strain evidence="9">CY22</strain>
        <strain evidence="8">CY357</strain>
    </source>
</reference>
<dbReference type="Proteomes" id="UP001055420">
    <property type="component" value="Chromosome"/>
</dbReference>
<comment type="subcellular location">
    <subcellularLocation>
        <location evidence="5">Cell membrane</location>
        <topology evidence="5">Peripheral membrane protein</topology>
        <orientation evidence="5">Cytoplasmic side</orientation>
    </subcellularLocation>
    <text evidence="5">Localizes to the Z ring in an FtsZ-dependent manner. Targeted to the membrane through a conserved C-terminal amphipathic helix.</text>
</comment>
<proteinExistence type="inferred from homology"/>
<evidence type="ECO:0000256" key="6">
    <source>
        <dbReference type="PIRNR" id="PIRNR003101"/>
    </source>
</evidence>
<dbReference type="Pfam" id="PF02491">
    <property type="entry name" value="SHS2_FTSA"/>
    <property type="match status" value="1"/>
</dbReference>
<evidence type="ECO:0000256" key="3">
    <source>
        <dbReference type="ARBA" id="ARBA00023136"/>
    </source>
</evidence>
<dbReference type="InterPro" id="IPR003494">
    <property type="entry name" value="SHS2_FtsA"/>
</dbReference>
<evidence type="ECO:0000313" key="9">
    <source>
        <dbReference type="EMBL" id="USJ30117.1"/>
    </source>
</evidence>
<dbReference type="PANTHER" id="PTHR32432:SF4">
    <property type="entry name" value="CELL DIVISION PROTEIN FTSA"/>
    <property type="match status" value="1"/>
</dbReference>
<dbReference type="InterPro" id="IPR043129">
    <property type="entry name" value="ATPase_NBD"/>
</dbReference>
<evidence type="ECO:0000313" key="10">
    <source>
        <dbReference type="Proteomes" id="UP001055420"/>
    </source>
</evidence>
<dbReference type="HAMAP" id="MF_02033">
    <property type="entry name" value="FtsA"/>
    <property type="match status" value="1"/>
</dbReference>
<dbReference type="InterPro" id="IPR020823">
    <property type="entry name" value="Cell_div_FtsA"/>
</dbReference>
<dbReference type="SMART" id="SM00842">
    <property type="entry name" value="FtsA"/>
    <property type="match status" value="1"/>
</dbReference>
<dbReference type="AlphaFoldDB" id="A0A9X1QDV6"/>
<dbReference type="GO" id="GO:0043093">
    <property type="term" value="P:FtsZ-dependent cytokinesis"/>
    <property type="evidence" value="ECO:0007669"/>
    <property type="project" value="UniProtKB-UniRule"/>
</dbReference>
<dbReference type="RefSeq" id="WP_233799018.1">
    <property type="nucleotide sequence ID" value="NZ_CP098805.1"/>
</dbReference>
<evidence type="ECO:0000256" key="5">
    <source>
        <dbReference type="HAMAP-Rule" id="MF_02033"/>
    </source>
</evidence>
<keyword evidence="2 5" id="KW-0132">Cell division</keyword>
<evidence type="ECO:0000259" key="7">
    <source>
        <dbReference type="SMART" id="SM00842"/>
    </source>
</evidence>
<evidence type="ECO:0000256" key="4">
    <source>
        <dbReference type="ARBA" id="ARBA00023306"/>
    </source>
</evidence>
<accession>A0A9X1QDV6</accession>
<sequence length="453" mass="48769">MAHEKIVVGVDIGSTKITVVAAQGAASGSRQNNIEILGFSEVPVPKGAVVNGAVENIKQVGTAVREALAEASSRSDLDIAVVNVSFGGTQVKVSQHNDGVIRPSASSGEEVTQRDVDQLVDDMYRAKIEPNYDVLHVLPMEFVVDNSMNVREPVGRTGIKLGGNFLIISANSQSVLRTKKSLADADHNLKCDKMVFAPLATSLAVLTDNETKAGIALVDIGDHTTDLVIYHDSIVRHIATFPIGGRHITNDLATGCGIQVENAERLKQEYGVAIAADVPLNIEILVNFLAGRAPKQVLKKNVALIIEERLKEIAAMVYAEIIKSGYLDKLIGGIVLTGGSANIDEIEKLFEKVTNMSVRVGYPENLERTAKADAVSNSSYSTAIGLAWAGLRNIDPRVKSVCKPTTSFNTGTVVQREKVKEIPPKEEPGKKVGTFWDSFNSIIRKKDDGLSDY</sequence>
<evidence type="ECO:0000256" key="1">
    <source>
        <dbReference type="ARBA" id="ARBA00022475"/>
    </source>
</evidence>
<dbReference type="GO" id="GO:0032153">
    <property type="term" value="C:cell division site"/>
    <property type="evidence" value="ECO:0007669"/>
    <property type="project" value="UniProtKB-UniRule"/>
</dbReference>
<dbReference type="EMBL" id="CP098805">
    <property type="protein sequence ID" value="USJ30117.1"/>
    <property type="molecule type" value="Genomic_DNA"/>
</dbReference>
<comment type="subunit">
    <text evidence="5">Self-interacts. Interacts with FtsZ.</text>
</comment>
<dbReference type="GO" id="GO:0009898">
    <property type="term" value="C:cytoplasmic side of plasma membrane"/>
    <property type="evidence" value="ECO:0007669"/>
    <property type="project" value="UniProtKB-UniRule"/>
</dbReference>
<dbReference type="Proteomes" id="UP001139411">
    <property type="component" value="Unassembled WGS sequence"/>
</dbReference>
<dbReference type="NCBIfam" id="TIGR01174">
    <property type="entry name" value="ftsA"/>
    <property type="match status" value="1"/>
</dbReference>
<keyword evidence="3 5" id="KW-0472">Membrane</keyword>
<dbReference type="Gene3D" id="3.30.420.40">
    <property type="match status" value="2"/>
</dbReference>
<gene>
    <name evidence="5 8" type="primary">ftsA</name>
    <name evidence="8" type="ORF">L0661_14345</name>
    <name evidence="9" type="ORF">NFI80_19880</name>
</gene>
<keyword evidence="1 5" id="KW-1003">Cell membrane</keyword>
<dbReference type="PIRSF" id="PIRSF003101">
    <property type="entry name" value="FtsA"/>
    <property type="match status" value="1"/>
</dbReference>
<evidence type="ECO:0000313" key="11">
    <source>
        <dbReference type="Proteomes" id="UP001139411"/>
    </source>
</evidence>
<protein>
    <recommendedName>
        <fullName evidence="5 6">Cell division protein FtsA</fullName>
    </recommendedName>
</protein>
<name>A0A9X1QDV6_9BACT</name>
<keyword evidence="4 5" id="KW-0131">Cell cycle</keyword>
<keyword evidence="10" id="KW-1185">Reference proteome</keyword>
<feature type="domain" description="SHS2" evidence="7">
    <location>
        <begin position="7"/>
        <end position="205"/>
    </location>
</feature>
<dbReference type="SUPFAM" id="SSF53067">
    <property type="entry name" value="Actin-like ATPase domain"/>
    <property type="match status" value="2"/>
</dbReference>
<dbReference type="EMBL" id="JAKFFV010000008">
    <property type="protein sequence ID" value="MCF2499501.1"/>
    <property type="molecule type" value="Genomic_DNA"/>
</dbReference>
<organism evidence="8 11">
    <name type="scientific">Dyadobacter chenhuakuii</name>
    <dbReference type="NCBI Taxonomy" id="2909339"/>
    <lineage>
        <taxon>Bacteria</taxon>
        <taxon>Pseudomonadati</taxon>
        <taxon>Bacteroidota</taxon>
        <taxon>Cytophagia</taxon>
        <taxon>Cytophagales</taxon>
        <taxon>Spirosomataceae</taxon>
        <taxon>Dyadobacter</taxon>
    </lineage>
</organism>
<dbReference type="InterPro" id="IPR050696">
    <property type="entry name" value="FtsA/MreB"/>
</dbReference>
<dbReference type="CDD" id="cd24048">
    <property type="entry name" value="ASKHA_NBD_FtsA"/>
    <property type="match status" value="1"/>
</dbReference>
<comment type="similarity">
    <text evidence="5 6">Belongs to the FtsA/MreB family.</text>
</comment>
<evidence type="ECO:0000256" key="2">
    <source>
        <dbReference type="ARBA" id="ARBA00022618"/>
    </source>
</evidence>
<comment type="function">
    <text evidence="5 6">Cell division protein that is involved in the assembly of the Z ring. May serve as a membrane anchor for the Z ring.</text>
</comment>
<evidence type="ECO:0000313" key="8">
    <source>
        <dbReference type="EMBL" id="MCF2499501.1"/>
    </source>
</evidence>
<dbReference type="Pfam" id="PF14450">
    <property type="entry name" value="FtsA"/>
    <property type="match status" value="1"/>
</dbReference>
<dbReference type="PANTHER" id="PTHR32432">
    <property type="entry name" value="CELL DIVISION PROTEIN FTSA-RELATED"/>
    <property type="match status" value="1"/>
</dbReference>